<dbReference type="InterPro" id="IPR057767">
    <property type="entry name" value="UGSC-like_dom"/>
</dbReference>
<dbReference type="Pfam" id="PF24696">
    <property type="entry name" value="UGSC"/>
    <property type="match status" value="1"/>
</dbReference>
<organism evidence="3 4">
    <name type="scientific">Candidatus Desulfacyla euxinica</name>
    <dbReference type="NCBI Taxonomy" id="2841693"/>
    <lineage>
        <taxon>Bacteria</taxon>
        <taxon>Deltaproteobacteria</taxon>
        <taxon>Candidatus Desulfacyla</taxon>
    </lineage>
</organism>
<evidence type="ECO:0000256" key="1">
    <source>
        <dbReference type="SAM" id="MobiDB-lite"/>
    </source>
</evidence>
<protein>
    <recommendedName>
        <fullName evidence="2">UGSC-like domain-containing protein</fullName>
    </recommendedName>
</protein>
<feature type="region of interest" description="Disordered" evidence="1">
    <location>
        <begin position="1"/>
        <end position="20"/>
    </location>
</feature>
<dbReference type="AlphaFoldDB" id="A0A8J6N208"/>
<reference evidence="3 4" key="1">
    <citation type="submission" date="2020-08" db="EMBL/GenBank/DDBJ databases">
        <title>Bridging the membrane lipid divide: bacteria of the FCB group superphylum have the potential to synthesize archaeal ether lipids.</title>
        <authorList>
            <person name="Villanueva L."/>
            <person name="Von Meijenfeldt F.A.B."/>
            <person name="Westbye A.B."/>
            <person name="Yadav S."/>
            <person name="Hopmans E.C."/>
            <person name="Dutilh B.E."/>
            <person name="Sinninghe Damste J.S."/>
        </authorList>
    </citation>
    <scope>NUCLEOTIDE SEQUENCE [LARGE SCALE GENOMIC DNA]</scope>
    <source>
        <strain evidence="3">NIOZ-UU27</strain>
    </source>
</reference>
<feature type="domain" description="UGSC-like" evidence="2">
    <location>
        <begin position="7"/>
        <end position="94"/>
    </location>
</feature>
<dbReference type="Proteomes" id="UP000650524">
    <property type="component" value="Unassembled WGS sequence"/>
</dbReference>
<accession>A0A8J6N208</accession>
<proteinExistence type="predicted"/>
<comment type="caution">
    <text evidence="3">The sequence shown here is derived from an EMBL/GenBank/DDBJ whole genome shotgun (WGS) entry which is preliminary data.</text>
</comment>
<evidence type="ECO:0000259" key="2">
    <source>
        <dbReference type="Pfam" id="PF24696"/>
    </source>
</evidence>
<evidence type="ECO:0000313" key="3">
    <source>
        <dbReference type="EMBL" id="MBC8178963.1"/>
    </source>
</evidence>
<gene>
    <name evidence="3" type="ORF">H8E19_16285</name>
</gene>
<dbReference type="EMBL" id="JACNJD010000332">
    <property type="protein sequence ID" value="MBC8178963.1"/>
    <property type="molecule type" value="Genomic_DNA"/>
</dbReference>
<sequence>MTTSTVLLDPTAENSPDKRERLLRPKDLEGLIVGLLDISKARGDIFLDEIDKQLTKRGLKTRRYQKPTFARVAPIELKQEISTQCDLVIEALAD</sequence>
<evidence type="ECO:0000313" key="4">
    <source>
        <dbReference type="Proteomes" id="UP000650524"/>
    </source>
</evidence>
<name>A0A8J6N208_9DELT</name>